<evidence type="ECO:0000313" key="3">
    <source>
        <dbReference type="Proteomes" id="UP000005408"/>
    </source>
</evidence>
<dbReference type="Proteomes" id="UP000005408">
    <property type="component" value="Unassembled WGS sequence"/>
</dbReference>
<accession>A0A8W8MVP0</accession>
<keyword evidence="3" id="KW-1185">Reference proteome</keyword>
<sequence>MWLGVIDKPEPCPGTENLHSMALEMGASTLAVLGATYTVPWLWNRTKSMIDQGMKRVKDGLQYVKCTNTFFKHAETHKRLFCNLYD</sequence>
<organism evidence="2 3">
    <name type="scientific">Magallana gigas</name>
    <name type="common">Pacific oyster</name>
    <name type="synonym">Crassostrea gigas</name>
    <dbReference type="NCBI Taxonomy" id="29159"/>
    <lineage>
        <taxon>Eukaryota</taxon>
        <taxon>Metazoa</taxon>
        <taxon>Spiralia</taxon>
        <taxon>Lophotrochozoa</taxon>
        <taxon>Mollusca</taxon>
        <taxon>Bivalvia</taxon>
        <taxon>Autobranchia</taxon>
        <taxon>Pteriomorphia</taxon>
        <taxon>Ostreida</taxon>
        <taxon>Ostreoidea</taxon>
        <taxon>Ostreidae</taxon>
        <taxon>Magallana</taxon>
    </lineage>
</organism>
<protein>
    <submittedName>
        <fullName evidence="2">Uncharacterized protein</fullName>
    </submittedName>
</protein>
<dbReference type="EnsemblMetazoa" id="G34808.1">
    <property type="protein sequence ID" value="G34808.1:cds"/>
    <property type="gene ID" value="G34808"/>
</dbReference>
<keyword evidence="1" id="KW-1133">Transmembrane helix</keyword>
<evidence type="ECO:0000256" key="1">
    <source>
        <dbReference type="SAM" id="Phobius"/>
    </source>
</evidence>
<keyword evidence="1" id="KW-0472">Membrane</keyword>
<evidence type="ECO:0000313" key="2">
    <source>
        <dbReference type="EnsemblMetazoa" id="G34808.1:cds"/>
    </source>
</evidence>
<feature type="transmembrane region" description="Helical" evidence="1">
    <location>
        <begin position="25"/>
        <end position="43"/>
    </location>
</feature>
<dbReference type="AlphaFoldDB" id="A0A8W8MVP0"/>
<reference evidence="2" key="1">
    <citation type="submission" date="2022-08" db="UniProtKB">
        <authorList>
            <consortium name="EnsemblMetazoa"/>
        </authorList>
    </citation>
    <scope>IDENTIFICATION</scope>
    <source>
        <strain evidence="2">05x7-T-G4-1.051#20</strain>
    </source>
</reference>
<keyword evidence="1" id="KW-0812">Transmembrane</keyword>
<proteinExistence type="predicted"/>
<name>A0A8W8MVP0_MAGGI</name>